<dbReference type="EMBL" id="AMQM01002438">
    <property type="status" value="NOT_ANNOTATED_CDS"/>
    <property type="molecule type" value="Genomic_DNA"/>
</dbReference>
<accession>T1G0Q9</accession>
<evidence type="ECO:0000259" key="1">
    <source>
        <dbReference type="Pfam" id="PF03184"/>
    </source>
</evidence>
<evidence type="ECO:0000313" key="3">
    <source>
        <dbReference type="EnsemblMetazoa" id="HelroP71733"/>
    </source>
</evidence>
<feature type="domain" description="DDE-1" evidence="1">
    <location>
        <begin position="86"/>
        <end position="250"/>
    </location>
</feature>
<dbReference type="AlphaFoldDB" id="T1G0Q9"/>
<protein>
    <recommendedName>
        <fullName evidence="1">DDE-1 domain-containing protein</fullName>
    </recommendedName>
</protein>
<dbReference type="HOGENOM" id="CLU_013929_10_7_1"/>
<dbReference type="Proteomes" id="UP000015101">
    <property type="component" value="Unassembled WGS sequence"/>
</dbReference>
<gene>
    <name evidence="3" type="primary">20214657</name>
    <name evidence="2" type="ORF">HELRODRAFT_71733</name>
</gene>
<evidence type="ECO:0000313" key="4">
    <source>
        <dbReference type="Proteomes" id="UP000015101"/>
    </source>
</evidence>
<dbReference type="InterPro" id="IPR004875">
    <property type="entry name" value="DDE_SF_endonuclease_dom"/>
</dbReference>
<sequence>MKRRPELSLRAAEATSLARATAFNKYNVSESFKNLHKVRAGHNFGPENIYNVDETGLTTVQKPVKVIAGRGLKQVGRMTSQERGKLITVCCAINAIGNSIPPLFIFPRVNFKEFMIRDGPRGCVGFANPSGWMSSDIFVEWLKHFIKHSKASFDYPTLLLLDNHESHISVAALDVAKSHGIIMLSFPPHCSHKLQPLDRAVFGPLKKYYNTACDNWMVSNPRPLTIYDIVPIVREAYTKAFAKSNIESGFRIAGIEPYNPDIFTDDDFLAASVTDRHTPATEMDTDNSAYGVTATSNNVEPSQMVLADDGEPEQMTSNPLKRKLFITLAK</sequence>
<dbReference type="RefSeq" id="XP_009009994.1">
    <property type="nucleotide sequence ID" value="XM_009011746.1"/>
</dbReference>
<dbReference type="EMBL" id="KB095812">
    <property type="protein sequence ID" value="ESO11506.1"/>
    <property type="molecule type" value="Genomic_DNA"/>
</dbReference>
<dbReference type="eggNOG" id="KOG3105">
    <property type="taxonomic scope" value="Eukaryota"/>
</dbReference>
<dbReference type="GO" id="GO:0003677">
    <property type="term" value="F:DNA binding"/>
    <property type="evidence" value="ECO:0000318"/>
    <property type="project" value="GO_Central"/>
</dbReference>
<evidence type="ECO:0000313" key="2">
    <source>
        <dbReference type="EMBL" id="ESO11506.1"/>
    </source>
</evidence>
<keyword evidence="4" id="KW-1185">Reference proteome</keyword>
<dbReference type="InParanoid" id="T1G0Q9"/>
<dbReference type="OrthoDB" id="6277218at2759"/>
<proteinExistence type="predicted"/>
<organism evidence="3 4">
    <name type="scientific">Helobdella robusta</name>
    <name type="common">Californian leech</name>
    <dbReference type="NCBI Taxonomy" id="6412"/>
    <lineage>
        <taxon>Eukaryota</taxon>
        <taxon>Metazoa</taxon>
        <taxon>Spiralia</taxon>
        <taxon>Lophotrochozoa</taxon>
        <taxon>Annelida</taxon>
        <taxon>Clitellata</taxon>
        <taxon>Hirudinea</taxon>
        <taxon>Rhynchobdellida</taxon>
        <taxon>Glossiphoniidae</taxon>
        <taxon>Helobdella</taxon>
    </lineage>
</organism>
<dbReference type="PANTHER" id="PTHR19303:SF71">
    <property type="entry name" value="ZINC FINGER PHD-TYPE DOMAIN-CONTAINING PROTEIN"/>
    <property type="match status" value="1"/>
</dbReference>
<dbReference type="PANTHER" id="PTHR19303">
    <property type="entry name" value="TRANSPOSON"/>
    <property type="match status" value="1"/>
</dbReference>
<dbReference type="KEGG" id="hro:HELRODRAFT_71733"/>
<reference evidence="3" key="3">
    <citation type="submission" date="2015-06" db="UniProtKB">
        <authorList>
            <consortium name="EnsemblMetazoa"/>
        </authorList>
    </citation>
    <scope>IDENTIFICATION</scope>
</reference>
<reference evidence="2 4" key="2">
    <citation type="journal article" date="2013" name="Nature">
        <title>Insights into bilaterian evolution from three spiralian genomes.</title>
        <authorList>
            <person name="Simakov O."/>
            <person name="Marletaz F."/>
            <person name="Cho S.J."/>
            <person name="Edsinger-Gonzales E."/>
            <person name="Havlak P."/>
            <person name="Hellsten U."/>
            <person name="Kuo D.H."/>
            <person name="Larsson T."/>
            <person name="Lv J."/>
            <person name="Arendt D."/>
            <person name="Savage R."/>
            <person name="Osoegawa K."/>
            <person name="de Jong P."/>
            <person name="Grimwood J."/>
            <person name="Chapman J.A."/>
            <person name="Shapiro H."/>
            <person name="Aerts A."/>
            <person name="Otillar R.P."/>
            <person name="Terry A.Y."/>
            <person name="Boore J.L."/>
            <person name="Grigoriev I.V."/>
            <person name="Lindberg D.R."/>
            <person name="Seaver E.C."/>
            <person name="Weisblat D.A."/>
            <person name="Putnam N.H."/>
            <person name="Rokhsar D.S."/>
        </authorList>
    </citation>
    <scope>NUCLEOTIDE SEQUENCE</scope>
</reference>
<dbReference type="GeneID" id="20214657"/>
<name>T1G0Q9_HELRO</name>
<dbReference type="CTD" id="20214657"/>
<reference evidence="4" key="1">
    <citation type="submission" date="2012-12" db="EMBL/GenBank/DDBJ databases">
        <authorList>
            <person name="Hellsten U."/>
            <person name="Grimwood J."/>
            <person name="Chapman J.A."/>
            <person name="Shapiro H."/>
            <person name="Aerts A."/>
            <person name="Otillar R.P."/>
            <person name="Terry A.Y."/>
            <person name="Boore J.L."/>
            <person name="Simakov O."/>
            <person name="Marletaz F."/>
            <person name="Cho S.-J."/>
            <person name="Edsinger-Gonzales E."/>
            <person name="Havlak P."/>
            <person name="Kuo D.-H."/>
            <person name="Larsson T."/>
            <person name="Lv J."/>
            <person name="Arendt D."/>
            <person name="Savage R."/>
            <person name="Osoegawa K."/>
            <person name="de Jong P."/>
            <person name="Lindberg D.R."/>
            <person name="Seaver E.C."/>
            <person name="Weisblat D.A."/>
            <person name="Putnam N.H."/>
            <person name="Grigoriev I.V."/>
            <person name="Rokhsar D.S."/>
        </authorList>
    </citation>
    <scope>NUCLEOTIDE SEQUENCE</scope>
</reference>
<dbReference type="InterPro" id="IPR036397">
    <property type="entry name" value="RNaseH_sf"/>
</dbReference>
<dbReference type="Gene3D" id="3.30.420.10">
    <property type="entry name" value="Ribonuclease H-like superfamily/Ribonuclease H"/>
    <property type="match status" value="1"/>
</dbReference>
<dbReference type="Pfam" id="PF03184">
    <property type="entry name" value="DDE_1"/>
    <property type="match status" value="1"/>
</dbReference>
<dbReference type="EnsemblMetazoa" id="HelroT71733">
    <property type="protein sequence ID" value="HelroP71733"/>
    <property type="gene ID" value="HelroG71733"/>
</dbReference>
<dbReference type="InterPro" id="IPR050863">
    <property type="entry name" value="CenT-Element_Derived"/>
</dbReference>
<dbReference type="OMA" id="HESHTSL"/>
<dbReference type="GO" id="GO:0005634">
    <property type="term" value="C:nucleus"/>
    <property type="evidence" value="ECO:0000318"/>
    <property type="project" value="GO_Central"/>
</dbReference>